<comment type="caution">
    <text evidence="1">The sequence shown here is derived from an EMBL/GenBank/DDBJ whole genome shotgun (WGS) entry which is preliminary data.</text>
</comment>
<proteinExistence type="predicted"/>
<evidence type="ECO:0000313" key="2">
    <source>
        <dbReference type="Proteomes" id="UP000499080"/>
    </source>
</evidence>
<keyword evidence="2" id="KW-1185">Reference proteome</keyword>
<evidence type="ECO:0000313" key="1">
    <source>
        <dbReference type="EMBL" id="GBN44003.1"/>
    </source>
</evidence>
<accession>A0A4Y2NZA0</accession>
<organism evidence="1 2">
    <name type="scientific">Araneus ventricosus</name>
    <name type="common">Orbweaver spider</name>
    <name type="synonym">Epeira ventricosa</name>
    <dbReference type="NCBI Taxonomy" id="182803"/>
    <lineage>
        <taxon>Eukaryota</taxon>
        <taxon>Metazoa</taxon>
        <taxon>Ecdysozoa</taxon>
        <taxon>Arthropoda</taxon>
        <taxon>Chelicerata</taxon>
        <taxon>Arachnida</taxon>
        <taxon>Araneae</taxon>
        <taxon>Araneomorphae</taxon>
        <taxon>Entelegynae</taxon>
        <taxon>Araneoidea</taxon>
        <taxon>Araneidae</taxon>
        <taxon>Araneus</taxon>
    </lineage>
</organism>
<sequence length="116" mass="13694">MSRKRHSRRWSFDLTFYLLSLREEKHPTTEERKTCREIRYGVQGKRLYTCGEILGNLVKYVVSLLLKERFMLLFTGQLLHQKYFCLSLRDATAAMLITSEDRTPLCEHFSCVISAL</sequence>
<protein>
    <submittedName>
        <fullName evidence="1">Uncharacterized protein</fullName>
    </submittedName>
</protein>
<dbReference type="Proteomes" id="UP000499080">
    <property type="component" value="Unassembled WGS sequence"/>
</dbReference>
<reference evidence="1 2" key="1">
    <citation type="journal article" date="2019" name="Sci. Rep.">
        <title>Orb-weaving spider Araneus ventricosus genome elucidates the spidroin gene catalogue.</title>
        <authorList>
            <person name="Kono N."/>
            <person name="Nakamura H."/>
            <person name="Ohtoshi R."/>
            <person name="Moran D.A.P."/>
            <person name="Shinohara A."/>
            <person name="Yoshida Y."/>
            <person name="Fujiwara M."/>
            <person name="Mori M."/>
            <person name="Tomita M."/>
            <person name="Arakawa K."/>
        </authorList>
    </citation>
    <scope>NUCLEOTIDE SEQUENCE [LARGE SCALE GENOMIC DNA]</scope>
</reference>
<dbReference type="AlphaFoldDB" id="A0A4Y2NZA0"/>
<name>A0A4Y2NZA0_ARAVE</name>
<gene>
    <name evidence="1" type="ORF">AVEN_7893_1</name>
</gene>
<dbReference type="EMBL" id="BGPR01010055">
    <property type="protein sequence ID" value="GBN44003.1"/>
    <property type="molecule type" value="Genomic_DNA"/>
</dbReference>